<proteinExistence type="predicted"/>
<organism evidence="1 2">
    <name type="scientific">Ladona fulva</name>
    <name type="common">Scarce chaser dragonfly</name>
    <name type="synonym">Libellula fulva</name>
    <dbReference type="NCBI Taxonomy" id="123851"/>
    <lineage>
        <taxon>Eukaryota</taxon>
        <taxon>Metazoa</taxon>
        <taxon>Ecdysozoa</taxon>
        <taxon>Arthropoda</taxon>
        <taxon>Hexapoda</taxon>
        <taxon>Insecta</taxon>
        <taxon>Pterygota</taxon>
        <taxon>Palaeoptera</taxon>
        <taxon>Odonata</taxon>
        <taxon>Epiprocta</taxon>
        <taxon>Anisoptera</taxon>
        <taxon>Libelluloidea</taxon>
        <taxon>Libellulidae</taxon>
        <taxon>Ladona</taxon>
    </lineage>
</organism>
<dbReference type="EMBL" id="KZ308293">
    <property type="protein sequence ID" value="KAG8226692.1"/>
    <property type="molecule type" value="Genomic_DNA"/>
</dbReference>
<sequence length="154" mass="17223">MPRPVSHSFYDTVVVNIHRATKSVCEYSTKRVIEEGLTAQFQQHQEPSGLTVFGDSTNWRKKGFSSLFGVATLLLVNGKKLCMCPVRGICQCGLFLAQQIGISLRQPAGEESSAHSRGAKNGSDQCQTIELWPNYGRAELEERELYGMLLLEKW</sequence>
<gene>
    <name evidence="1" type="ORF">J437_LFUL005507</name>
</gene>
<name>A0A8K0K2Y2_LADFU</name>
<comment type="caution">
    <text evidence="1">The sequence shown here is derived from an EMBL/GenBank/DDBJ whole genome shotgun (WGS) entry which is preliminary data.</text>
</comment>
<reference evidence="1" key="2">
    <citation type="submission" date="2017-10" db="EMBL/GenBank/DDBJ databases">
        <title>Ladona fulva Genome sequencing and assembly.</title>
        <authorList>
            <person name="Murali S."/>
            <person name="Richards S."/>
            <person name="Bandaranaike D."/>
            <person name="Bellair M."/>
            <person name="Blankenburg K."/>
            <person name="Chao H."/>
            <person name="Dinh H."/>
            <person name="Doddapaneni H."/>
            <person name="Dugan-Rocha S."/>
            <person name="Elkadiri S."/>
            <person name="Gnanaolivu R."/>
            <person name="Hernandez B."/>
            <person name="Skinner E."/>
            <person name="Javaid M."/>
            <person name="Lee S."/>
            <person name="Li M."/>
            <person name="Ming W."/>
            <person name="Munidasa M."/>
            <person name="Muniz J."/>
            <person name="Nguyen L."/>
            <person name="Hughes D."/>
            <person name="Osuji N."/>
            <person name="Pu L.-L."/>
            <person name="Puazo M."/>
            <person name="Qu C."/>
            <person name="Quiroz J."/>
            <person name="Raj R."/>
            <person name="Weissenberger G."/>
            <person name="Xin Y."/>
            <person name="Zou X."/>
            <person name="Han Y."/>
            <person name="Worley K."/>
            <person name="Muzny D."/>
            <person name="Gibbs R."/>
        </authorList>
    </citation>
    <scope>NUCLEOTIDE SEQUENCE</scope>
    <source>
        <strain evidence="1">Sampled in the wild</strain>
    </source>
</reference>
<reference evidence="1" key="1">
    <citation type="submission" date="2013-04" db="EMBL/GenBank/DDBJ databases">
        <authorList>
            <person name="Qu J."/>
            <person name="Murali S.C."/>
            <person name="Bandaranaike D."/>
            <person name="Bellair M."/>
            <person name="Blankenburg K."/>
            <person name="Chao H."/>
            <person name="Dinh H."/>
            <person name="Doddapaneni H."/>
            <person name="Downs B."/>
            <person name="Dugan-Rocha S."/>
            <person name="Elkadiri S."/>
            <person name="Gnanaolivu R.D."/>
            <person name="Hernandez B."/>
            <person name="Javaid M."/>
            <person name="Jayaseelan J.C."/>
            <person name="Lee S."/>
            <person name="Li M."/>
            <person name="Ming W."/>
            <person name="Munidasa M."/>
            <person name="Muniz J."/>
            <person name="Nguyen L."/>
            <person name="Ongeri F."/>
            <person name="Osuji N."/>
            <person name="Pu L.-L."/>
            <person name="Puazo M."/>
            <person name="Qu C."/>
            <person name="Quiroz J."/>
            <person name="Raj R."/>
            <person name="Weissenberger G."/>
            <person name="Xin Y."/>
            <person name="Zou X."/>
            <person name="Han Y."/>
            <person name="Richards S."/>
            <person name="Worley K."/>
            <person name="Muzny D."/>
            <person name="Gibbs R."/>
        </authorList>
    </citation>
    <scope>NUCLEOTIDE SEQUENCE</scope>
    <source>
        <strain evidence="1">Sampled in the wild</strain>
    </source>
</reference>
<protein>
    <submittedName>
        <fullName evidence="1">Uncharacterized protein</fullName>
    </submittedName>
</protein>
<keyword evidence="2" id="KW-1185">Reference proteome</keyword>
<dbReference type="Proteomes" id="UP000792457">
    <property type="component" value="Unassembled WGS sequence"/>
</dbReference>
<evidence type="ECO:0000313" key="1">
    <source>
        <dbReference type="EMBL" id="KAG8226692.1"/>
    </source>
</evidence>
<evidence type="ECO:0000313" key="2">
    <source>
        <dbReference type="Proteomes" id="UP000792457"/>
    </source>
</evidence>
<accession>A0A8K0K2Y2</accession>
<dbReference type="AlphaFoldDB" id="A0A8K0K2Y2"/>